<evidence type="ECO:0000313" key="12">
    <source>
        <dbReference type="EMBL" id="UQX87819.1"/>
    </source>
</evidence>
<feature type="signal peptide" evidence="10">
    <location>
        <begin position="1"/>
        <end position="26"/>
    </location>
</feature>
<evidence type="ECO:0000259" key="11">
    <source>
        <dbReference type="Pfam" id="PF00768"/>
    </source>
</evidence>
<feature type="region of interest" description="Disordered" evidence="8">
    <location>
        <begin position="56"/>
        <end position="86"/>
    </location>
</feature>
<comment type="similarity">
    <text evidence="1 7">Belongs to the peptidase S11 family.</text>
</comment>
<keyword evidence="3" id="KW-0378">Hydrolase</keyword>
<feature type="region of interest" description="Disordered" evidence="8">
    <location>
        <begin position="373"/>
        <end position="408"/>
    </location>
</feature>
<evidence type="ECO:0000256" key="5">
    <source>
        <dbReference type="ARBA" id="ARBA00022984"/>
    </source>
</evidence>
<keyword evidence="9" id="KW-0812">Transmembrane</keyword>
<proteinExistence type="inferred from homology"/>
<evidence type="ECO:0000256" key="7">
    <source>
        <dbReference type="RuleBase" id="RU004016"/>
    </source>
</evidence>
<keyword evidence="5" id="KW-0573">Peptidoglycan synthesis</keyword>
<evidence type="ECO:0000313" key="13">
    <source>
        <dbReference type="Proteomes" id="UP001056336"/>
    </source>
</evidence>
<reference evidence="12" key="1">
    <citation type="journal article" date="2018" name="Int. J. Syst. Evol. Microbiol.">
        <title>Jatrophihabitans telluris sp. nov., isolated from sediment soil of lava forest wetlands and the emended description of the genus Jatrophihabitans.</title>
        <authorList>
            <person name="Lee K.C."/>
            <person name="Suh M.K."/>
            <person name="Eom M.K."/>
            <person name="Kim K.K."/>
            <person name="Kim J.S."/>
            <person name="Kim D.S."/>
            <person name="Ko S.H."/>
            <person name="Shin Y.K."/>
            <person name="Lee J.S."/>
        </authorList>
    </citation>
    <scope>NUCLEOTIDE SEQUENCE</scope>
    <source>
        <strain evidence="12">N237</strain>
    </source>
</reference>
<organism evidence="12 13">
    <name type="scientific">Jatrophihabitans telluris</name>
    <dbReference type="NCBI Taxonomy" id="2038343"/>
    <lineage>
        <taxon>Bacteria</taxon>
        <taxon>Bacillati</taxon>
        <taxon>Actinomycetota</taxon>
        <taxon>Actinomycetes</taxon>
        <taxon>Jatrophihabitantales</taxon>
        <taxon>Jatrophihabitantaceae</taxon>
        <taxon>Jatrophihabitans</taxon>
    </lineage>
</organism>
<sequence>MRRFTPFLNAAALSGLAAMAGTSALAAPGPAATSAPLSAPSATVTPTVTATATVTLTAPRPTGPGTSPQAPDPHPPAGGLAPDGSVPGGQQLARRGFILPAGAKKLPKSITAKAWVLSDLDTGEILAARDPHGRYQPASILKTLTAVTVLPHLPGSRVITVSKSAASAEGSAVGLLAGAHYSVDQLFKALFLVSGNDAAQALAEANGGVAQTVAQMNAEAARLGAYDTYVQTPSGLDGWQQLTSAYDMSLVLRAALANPRFLAYDQARKASYPPKRSRFGSVGGYEFDNQSADFLDGVPGALVAKTGYTDAALHTYICALQRGGRRLGIVFLRNQRWPVDQYQQAQALFEWALALPRSVQPVGKLAGAITNGPASKAAAPNPSTPIGSSPTPAEGHPKAARPDGATQATVVRPTSAAWLQRGALAAISVTVVIAAAVGAAGRRRLRRRSPRRR</sequence>
<evidence type="ECO:0000256" key="3">
    <source>
        <dbReference type="ARBA" id="ARBA00022801"/>
    </source>
</evidence>
<dbReference type="RefSeq" id="WP_249770719.1">
    <property type="nucleotide sequence ID" value="NZ_CP097332.1"/>
</dbReference>
<dbReference type="SUPFAM" id="SSF56601">
    <property type="entry name" value="beta-lactamase/transpeptidase-like"/>
    <property type="match status" value="1"/>
</dbReference>
<evidence type="ECO:0000256" key="9">
    <source>
        <dbReference type="SAM" id="Phobius"/>
    </source>
</evidence>
<dbReference type="PRINTS" id="PR00725">
    <property type="entry name" value="DADACBPTASE1"/>
</dbReference>
<evidence type="ECO:0000256" key="2">
    <source>
        <dbReference type="ARBA" id="ARBA00022729"/>
    </source>
</evidence>
<dbReference type="Gene3D" id="3.40.710.10">
    <property type="entry name" value="DD-peptidase/beta-lactamase superfamily"/>
    <property type="match status" value="1"/>
</dbReference>
<dbReference type="EMBL" id="CP097332">
    <property type="protein sequence ID" value="UQX87819.1"/>
    <property type="molecule type" value="Genomic_DNA"/>
</dbReference>
<evidence type="ECO:0000256" key="10">
    <source>
        <dbReference type="SAM" id="SignalP"/>
    </source>
</evidence>
<dbReference type="PANTHER" id="PTHR21581">
    <property type="entry name" value="D-ALANYL-D-ALANINE CARBOXYPEPTIDASE"/>
    <property type="match status" value="1"/>
</dbReference>
<keyword evidence="6" id="KW-0961">Cell wall biogenesis/degradation</keyword>
<dbReference type="InterPro" id="IPR012338">
    <property type="entry name" value="Beta-lactam/transpept-like"/>
</dbReference>
<evidence type="ECO:0000256" key="4">
    <source>
        <dbReference type="ARBA" id="ARBA00022960"/>
    </source>
</evidence>
<keyword evidence="4" id="KW-0133">Cell shape</keyword>
<accession>A0ABY4QY60</accession>
<keyword evidence="9" id="KW-1133">Transmembrane helix</keyword>
<evidence type="ECO:0000256" key="6">
    <source>
        <dbReference type="ARBA" id="ARBA00023316"/>
    </source>
</evidence>
<feature type="domain" description="Peptidase S11 D-alanyl-D-alanine carboxypeptidase A N-terminal" evidence="11">
    <location>
        <begin position="107"/>
        <end position="332"/>
    </location>
</feature>
<evidence type="ECO:0000256" key="8">
    <source>
        <dbReference type="SAM" id="MobiDB-lite"/>
    </source>
</evidence>
<gene>
    <name evidence="12" type="ORF">M6D93_16145</name>
</gene>
<reference evidence="12" key="2">
    <citation type="submission" date="2022-05" db="EMBL/GenBank/DDBJ databases">
        <authorList>
            <person name="Kim J.-S."/>
            <person name="Lee K."/>
            <person name="Suh M."/>
            <person name="Eom M."/>
            <person name="Kim J.-S."/>
            <person name="Kim D.-S."/>
            <person name="Ko S.-H."/>
            <person name="Shin Y."/>
            <person name="Lee J.-S."/>
        </authorList>
    </citation>
    <scope>NUCLEOTIDE SEQUENCE</scope>
    <source>
        <strain evidence="12">N237</strain>
    </source>
</reference>
<dbReference type="PANTHER" id="PTHR21581:SF33">
    <property type="entry name" value="D-ALANYL-D-ALANINE CARBOXYPEPTIDASE DACB"/>
    <property type="match status" value="1"/>
</dbReference>
<keyword evidence="13" id="KW-1185">Reference proteome</keyword>
<feature type="chain" id="PRO_5045739539" description="Peptidase S11 D-alanyl-D-alanine carboxypeptidase A N-terminal domain-containing protein" evidence="10">
    <location>
        <begin position="27"/>
        <end position="453"/>
    </location>
</feature>
<feature type="transmembrane region" description="Helical" evidence="9">
    <location>
        <begin position="422"/>
        <end position="441"/>
    </location>
</feature>
<keyword evidence="9" id="KW-0472">Membrane</keyword>
<evidence type="ECO:0000256" key="1">
    <source>
        <dbReference type="ARBA" id="ARBA00007164"/>
    </source>
</evidence>
<dbReference type="InterPro" id="IPR001967">
    <property type="entry name" value="Peptidase_S11_N"/>
</dbReference>
<name>A0ABY4QY60_9ACTN</name>
<dbReference type="Pfam" id="PF00768">
    <property type="entry name" value="Peptidase_S11"/>
    <property type="match status" value="1"/>
</dbReference>
<dbReference type="Proteomes" id="UP001056336">
    <property type="component" value="Chromosome"/>
</dbReference>
<protein>
    <recommendedName>
        <fullName evidence="11">Peptidase S11 D-alanyl-D-alanine carboxypeptidase A N-terminal domain-containing protein</fullName>
    </recommendedName>
</protein>
<keyword evidence="2 10" id="KW-0732">Signal</keyword>
<dbReference type="InterPro" id="IPR018044">
    <property type="entry name" value="Peptidase_S11"/>
</dbReference>